<dbReference type="VEuPathDB" id="FungiDB:PGTG_18523"/>
<feature type="domain" description="CxC1-like cysteine cluster associated with KDZ transposases" evidence="2">
    <location>
        <begin position="162"/>
        <end position="267"/>
    </location>
</feature>
<dbReference type="eggNOG" id="ENOG502S2AH">
    <property type="taxonomic scope" value="Eukaryota"/>
</dbReference>
<keyword evidence="4" id="KW-1185">Reference proteome</keyword>
<gene>
    <name evidence="3" type="ORF">PGTG_18523</name>
</gene>
<dbReference type="EMBL" id="DS178366">
    <property type="protein sequence ID" value="EFP92525.2"/>
    <property type="molecule type" value="Genomic_DNA"/>
</dbReference>
<dbReference type="GeneID" id="10538522"/>
<dbReference type="Proteomes" id="UP000008783">
    <property type="component" value="Unassembled WGS sequence"/>
</dbReference>
<protein>
    <recommendedName>
        <fullName evidence="2">CxC1-like cysteine cluster associated with KDZ transposases domain-containing protein</fullName>
    </recommendedName>
</protein>
<dbReference type="InterPro" id="IPR040521">
    <property type="entry name" value="KDZ"/>
</dbReference>
<feature type="compositionally biased region" description="Basic and acidic residues" evidence="1">
    <location>
        <begin position="59"/>
        <end position="79"/>
    </location>
</feature>
<dbReference type="OrthoDB" id="2498213at2759"/>
<evidence type="ECO:0000259" key="2">
    <source>
        <dbReference type="Pfam" id="PF18802"/>
    </source>
</evidence>
<evidence type="ECO:0000313" key="3">
    <source>
        <dbReference type="EMBL" id="EFP92525.2"/>
    </source>
</evidence>
<dbReference type="KEGG" id="pgr:PGTG_18523"/>
<dbReference type="InterPro" id="IPR041320">
    <property type="entry name" value="CxC1"/>
</dbReference>
<dbReference type="PANTHER" id="PTHR33096">
    <property type="entry name" value="CXC2 DOMAIN-CONTAINING PROTEIN"/>
    <property type="match status" value="1"/>
</dbReference>
<dbReference type="PANTHER" id="PTHR33096:SF1">
    <property type="entry name" value="CXC1-LIKE CYSTEINE CLUSTER ASSOCIATED WITH KDZ TRANSPOSASES DOMAIN-CONTAINING PROTEIN"/>
    <property type="match status" value="1"/>
</dbReference>
<feature type="region of interest" description="Disordered" evidence="1">
    <location>
        <begin position="965"/>
        <end position="1017"/>
    </location>
</feature>
<organism evidence="3 4">
    <name type="scientific">Puccinia graminis f. sp. tritici (strain CRL 75-36-700-3 / race SCCL)</name>
    <name type="common">Black stem rust fungus</name>
    <dbReference type="NCBI Taxonomy" id="418459"/>
    <lineage>
        <taxon>Eukaryota</taxon>
        <taxon>Fungi</taxon>
        <taxon>Dikarya</taxon>
        <taxon>Basidiomycota</taxon>
        <taxon>Pucciniomycotina</taxon>
        <taxon>Pucciniomycetes</taxon>
        <taxon>Pucciniales</taxon>
        <taxon>Pucciniaceae</taxon>
        <taxon>Puccinia</taxon>
    </lineage>
</organism>
<feature type="region of interest" description="Disordered" evidence="1">
    <location>
        <begin position="1"/>
        <end position="84"/>
    </location>
</feature>
<dbReference type="Pfam" id="PF18758">
    <property type="entry name" value="KDZ"/>
    <property type="match status" value="1"/>
</dbReference>
<feature type="compositionally biased region" description="Acidic residues" evidence="1">
    <location>
        <begin position="965"/>
        <end position="1005"/>
    </location>
</feature>
<sequence length="1017" mass="117020">MARISKSTPLKHETAREKKKRLRHAVHDSQALDTLTGLKRRTYQPPPIPQNHSQPSSTTHEDFGQWDDNQHSEHNDFHAEGPPNGTLVSSLVDSVWDSIPWDVKASSNSANPNRGLFLDPQITASIREHDRNTIHNSRQDNWKKCMTKLFSSYLWLKDKTENWTAACSFDPFTSRFCKCKDDSPRFKQKIDLVDLNGQERMEYSFCRCMPRSVQLLTIGFLPSSPVQPTVGFSMRLLAYHNYAWHHSNVRIQPFTETHRLFNEERSQVLWNHSKTAGRDLKQCLSSSVLVYRELLKMNVDLIQTALDLNNTQKLASGTCPACFGPSSNTGLNRLSSVKNKLIVLLDGNFQHRHQKLAARNTEPLITPDIFIQPSQLSDLKLYISAQERLHKVPRKADKCADTHKAGNDSRNETTWKSCDDTGVMGSCCRHDSVIYLANIHGTGENRALPLVILKRLLANIESDRPVGVLYDLGCSLDKFVNLRSIFPESRSRITFGTSVFHAYVHEWPCQLKYNPRYQKGWGLSDGESLERLWSSLSSQISPLRYASRNNRLGALAHRCTYRNKQSIAKLAAWLRSKFDQALVRRDTKKAVLTELLQMINPHNNQTYLIDFFRSQWEDQVRVGLQQDDIEEASKKTLAEFFENEDIINAYQDRLIWGTLPATLGEANEILDSIDTRVEAQRQLAVSIGKDYEELRQARQAEFGMLSVLWKAKSELYAQAVKVRAERQPLQKAQSGNIAGTRLKEKILAAGNRRKGPVERAIKNFNDRRRQYLTKFNPSQLLLPENRDLSYSDFLAMDLDDPLWNDGHFYHARAPWALDPNVRKGVKSVLFLDRVEEEIELLTQELDRMITWAYQYRSSILSTISLLETESQEPIDMNNRFAQILTIFPMKSKLRLLRSELKAHLLAHEKLMLSWMLDVKTLWNQTRSRHTKANHPWFEVISSIKDRLTSGNMGDIDDALEKLNFEENEIDRSEEDEQQDEINEEEQTEEERQENEANEALDGEETDNGRPAASESQQ</sequence>
<proteinExistence type="predicted"/>
<accession>E3L7K0</accession>
<dbReference type="Pfam" id="PF18802">
    <property type="entry name" value="CxC1"/>
    <property type="match status" value="1"/>
</dbReference>
<evidence type="ECO:0000256" key="1">
    <source>
        <dbReference type="SAM" id="MobiDB-lite"/>
    </source>
</evidence>
<reference key="1">
    <citation type="submission" date="2007-01" db="EMBL/GenBank/DDBJ databases">
        <title>The Genome Sequence of Puccinia graminis f. sp. tritici Strain CRL 75-36-700-3.</title>
        <authorList>
            <consortium name="The Broad Institute Genome Sequencing Platform"/>
            <person name="Birren B."/>
            <person name="Lander E."/>
            <person name="Galagan J."/>
            <person name="Nusbaum C."/>
            <person name="Devon K."/>
            <person name="Cuomo C."/>
            <person name="Jaffe D."/>
            <person name="Butler J."/>
            <person name="Alvarez P."/>
            <person name="Gnerre S."/>
            <person name="Grabherr M."/>
            <person name="Mauceli E."/>
            <person name="Brockman W."/>
            <person name="Young S."/>
            <person name="LaButti K."/>
            <person name="Sykes S."/>
            <person name="DeCaprio D."/>
            <person name="Crawford M."/>
            <person name="Koehrsen M."/>
            <person name="Engels R."/>
            <person name="Montgomery P."/>
            <person name="Pearson M."/>
            <person name="Howarth C."/>
            <person name="Larson L."/>
            <person name="White J."/>
            <person name="Zeng Q."/>
            <person name="Kodira C."/>
            <person name="Yandava C."/>
            <person name="Alvarado L."/>
            <person name="O'Leary S."/>
            <person name="Szabo L."/>
            <person name="Dean R."/>
            <person name="Schein J."/>
        </authorList>
    </citation>
    <scope>NUCLEOTIDE SEQUENCE</scope>
    <source>
        <strain>CRL 75-36-700-3</strain>
    </source>
</reference>
<dbReference type="AlphaFoldDB" id="E3L7K0"/>
<dbReference type="InParanoid" id="E3L7K0"/>
<dbReference type="HOGENOM" id="CLU_011407_4_0_1"/>
<evidence type="ECO:0000313" key="4">
    <source>
        <dbReference type="Proteomes" id="UP000008783"/>
    </source>
</evidence>
<reference evidence="4" key="2">
    <citation type="journal article" date="2011" name="Proc. Natl. Acad. Sci. U.S.A.">
        <title>Obligate biotrophy features unraveled by the genomic analysis of rust fungi.</title>
        <authorList>
            <person name="Duplessis S."/>
            <person name="Cuomo C.A."/>
            <person name="Lin Y.-C."/>
            <person name="Aerts A."/>
            <person name="Tisserant E."/>
            <person name="Veneault-Fourrey C."/>
            <person name="Joly D.L."/>
            <person name="Hacquard S."/>
            <person name="Amselem J."/>
            <person name="Cantarel B.L."/>
            <person name="Chiu R."/>
            <person name="Coutinho P.M."/>
            <person name="Feau N."/>
            <person name="Field M."/>
            <person name="Frey P."/>
            <person name="Gelhaye E."/>
            <person name="Goldberg J."/>
            <person name="Grabherr M.G."/>
            <person name="Kodira C.D."/>
            <person name="Kohler A."/>
            <person name="Kuees U."/>
            <person name="Lindquist E.A."/>
            <person name="Lucas S.M."/>
            <person name="Mago R."/>
            <person name="Mauceli E."/>
            <person name="Morin E."/>
            <person name="Murat C."/>
            <person name="Pangilinan J.L."/>
            <person name="Park R."/>
            <person name="Pearson M."/>
            <person name="Quesneville H."/>
            <person name="Rouhier N."/>
            <person name="Sakthikumar S."/>
            <person name="Salamov A.A."/>
            <person name="Schmutz J."/>
            <person name="Selles B."/>
            <person name="Shapiro H."/>
            <person name="Tanguay P."/>
            <person name="Tuskan G.A."/>
            <person name="Henrissat B."/>
            <person name="Van de Peer Y."/>
            <person name="Rouze P."/>
            <person name="Ellis J.G."/>
            <person name="Dodds P.N."/>
            <person name="Schein J.E."/>
            <person name="Zhong S."/>
            <person name="Hamelin R.C."/>
            <person name="Grigoriev I.V."/>
            <person name="Szabo L.J."/>
            <person name="Martin F."/>
        </authorList>
    </citation>
    <scope>NUCLEOTIDE SEQUENCE [LARGE SCALE GENOMIC DNA]</scope>
    <source>
        <strain evidence="4">CRL 75-36-700-3 / race SCCL</strain>
    </source>
</reference>
<name>E3L7K0_PUCGT</name>
<dbReference type="RefSeq" id="XP_003336944.2">
    <property type="nucleotide sequence ID" value="XM_003336896.2"/>
</dbReference>